<evidence type="ECO:0000313" key="2">
    <source>
        <dbReference type="EMBL" id="KAJ3657965.1"/>
    </source>
</evidence>
<feature type="region of interest" description="Disordered" evidence="1">
    <location>
        <begin position="586"/>
        <end position="645"/>
    </location>
</feature>
<organism evidence="2 3">
    <name type="scientific">Zophobas morio</name>
    <dbReference type="NCBI Taxonomy" id="2755281"/>
    <lineage>
        <taxon>Eukaryota</taxon>
        <taxon>Metazoa</taxon>
        <taxon>Ecdysozoa</taxon>
        <taxon>Arthropoda</taxon>
        <taxon>Hexapoda</taxon>
        <taxon>Insecta</taxon>
        <taxon>Pterygota</taxon>
        <taxon>Neoptera</taxon>
        <taxon>Endopterygota</taxon>
        <taxon>Coleoptera</taxon>
        <taxon>Polyphaga</taxon>
        <taxon>Cucujiformia</taxon>
        <taxon>Tenebrionidae</taxon>
        <taxon>Zophobas</taxon>
    </lineage>
</organism>
<proteinExistence type="predicted"/>
<dbReference type="AlphaFoldDB" id="A0AA38MI90"/>
<accession>A0AA38MI90</accession>
<dbReference type="EMBL" id="JALNTZ010000003">
    <property type="protein sequence ID" value="KAJ3657965.1"/>
    <property type="molecule type" value="Genomic_DNA"/>
</dbReference>
<sequence length="645" mass="72203">MMELSIETPDAFATFRRQKTNPLCPPSTSCQLAVDNDIIDSSQLIFSDDEIWLCECSSPSDTNLQTFLYNLEEEFPIVPKLSPKNIDTRTFTRPKKRFTRPSIEKYNEELYSSDVKELTDSGIQLNGGSQDDSPTKPLHFDLGQTTSSVYFENILANAPMMDSFQNMSPPSLVNSMCSSTFATLMESSFIKNDPVLREIRDTDYTGSILQQESEPMFQSITESYSSLNSDVPEHFLKKVSFTEKNEDADVTVVVNTTFAREDDLSCNKTMVLDDLQDEDFQDAKATSYENLNSTYPRNLKSTKTPLNSTFQRRKSNKISTQNTDLHRSDLNSTITIEPEKSLLRDDRTIENVKRLLDRRPSPSLDLNRLSYLVDKNDQMNATFTHETSKRNSFGSTDSGENLDYMSLSSGSSKSSKPQSIDGINTIVDIQESARVSNLRKSDLKQIMSTPKPRTKTPTLWTNYEISPIRDRNSDPELSSNEQPQTVMIQNSIRKQKSVGHINQRIPNPKNSAVGQMEVKLIRGSHPNLKLTESRSHLQRPSNLNSMGHTLKGSYTSLKPMNTNLPVAPPPLHTTVTVPKAPAVAQVSPVPREVPTKSQDAQFVKPQPPRSGLPRPVTGIPRPVSKIPAPRGVRPGSKSAGHQGRH</sequence>
<dbReference type="Proteomes" id="UP001168821">
    <property type="component" value="Unassembled WGS sequence"/>
</dbReference>
<name>A0AA38MI90_9CUCU</name>
<evidence type="ECO:0000313" key="3">
    <source>
        <dbReference type="Proteomes" id="UP001168821"/>
    </source>
</evidence>
<protein>
    <submittedName>
        <fullName evidence="2">Uncharacterized protein</fullName>
    </submittedName>
</protein>
<comment type="caution">
    <text evidence="2">The sequence shown here is derived from an EMBL/GenBank/DDBJ whole genome shotgun (WGS) entry which is preliminary data.</text>
</comment>
<keyword evidence="3" id="KW-1185">Reference proteome</keyword>
<reference evidence="2" key="1">
    <citation type="journal article" date="2023" name="G3 (Bethesda)">
        <title>Whole genome assemblies of Zophobas morio and Tenebrio molitor.</title>
        <authorList>
            <person name="Kaur S."/>
            <person name="Stinson S.A."/>
            <person name="diCenzo G.C."/>
        </authorList>
    </citation>
    <scope>NUCLEOTIDE SEQUENCE</scope>
    <source>
        <strain evidence="2">QUZm001</strain>
    </source>
</reference>
<gene>
    <name evidence="2" type="ORF">Zmor_009739</name>
</gene>
<evidence type="ECO:0000256" key="1">
    <source>
        <dbReference type="SAM" id="MobiDB-lite"/>
    </source>
</evidence>